<reference evidence="2 3" key="1">
    <citation type="submission" date="2019-09" db="EMBL/GenBank/DDBJ databases">
        <authorList>
            <person name="Duangmal K."/>
            <person name="Teo W.F.A."/>
            <person name="Lipun K."/>
        </authorList>
    </citation>
    <scope>NUCLEOTIDE SEQUENCE [LARGE SCALE GENOMIC DNA]</scope>
    <source>
        <strain evidence="2 3">K1PN6</strain>
    </source>
</reference>
<dbReference type="Pfam" id="PF19493">
    <property type="entry name" value="Trypco1"/>
    <property type="match status" value="1"/>
</dbReference>
<gene>
    <name evidence="2" type="ORF">FPZ41_13995</name>
</gene>
<comment type="caution">
    <text evidence="2">The sequence shown here is derived from an EMBL/GenBank/DDBJ whole genome shotgun (WGS) entry which is preliminary data.</text>
</comment>
<proteinExistence type="predicted"/>
<dbReference type="NCBIfam" id="NF041216">
    <property type="entry name" value="CU044_2847_fam"/>
    <property type="match status" value="1"/>
</dbReference>
<feature type="domain" description="Trypsin-co-occurring" evidence="1">
    <location>
        <begin position="12"/>
        <end position="104"/>
    </location>
</feature>
<evidence type="ECO:0000313" key="2">
    <source>
        <dbReference type="EMBL" id="MPY49612.1"/>
    </source>
</evidence>
<evidence type="ECO:0000259" key="1">
    <source>
        <dbReference type="Pfam" id="PF19493"/>
    </source>
</evidence>
<organism evidence="2 3">
    <name type="scientific">Streptomyces acidicola</name>
    <dbReference type="NCBI Taxonomy" id="2596892"/>
    <lineage>
        <taxon>Bacteria</taxon>
        <taxon>Bacillati</taxon>
        <taxon>Actinomycetota</taxon>
        <taxon>Actinomycetes</taxon>
        <taxon>Kitasatosporales</taxon>
        <taxon>Streptomycetaceae</taxon>
        <taxon>Streptomyces</taxon>
    </lineage>
</organism>
<accession>A0A5N8WR36</accession>
<dbReference type="AlphaFoldDB" id="A0A5N8WR36"/>
<protein>
    <recommendedName>
        <fullName evidence="1">Trypsin-co-occurring domain-containing protein</fullName>
    </recommendedName>
</protein>
<dbReference type="InterPro" id="IPR045794">
    <property type="entry name" value="Trypco1"/>
</dbReference>
<sequence length="121" mass="12885">MPLDEGGDGAARVVKVEVQEQPGDGLVKVARPGQVVARATRSMGEMLSELRPVARQLVDTFSEPVRGPQEITVEFGLSLSAGADIVISSSTAQAHFTVTLKWDRSENQAEEAGRRAAEPEG</sequence>
<keyword evidence="3" id="KW-1185">Reference proteome</keyword>
<name>A0A5N8WR36_9ACTN</name>
<dbReference type="Proteomes" id="UP000373149">
    <property type="component" value="Unassembled WGS sequence"/>
</dbReference>
<evidence type="ECO:0000313" key="3">
    <source>
        <dbReference type="Proteomes" id="UP000373149"/>
    </source>
</evidence>
<dbReference type="EMBL" id="VMNX01000040">
    <property type="protein sequence ID" value="MPY49612.1"/>
    <property type="molecule type" value="Genomic_DNA"/>
</dbReference>